<dbReference type="PANTHER" id="PTHR48079">
    <property type="entry name" value="PROTEIN YEEZ"/>
    <property type="match status" value="1"/>
</dbReference>
<gene>
    <name evidence="2" type="ORF">D0869_00091</name>
</gene>
<reference evidence="2 3" key="1">
    <citation type="journal article" date="2018" name="BMC Genomics">
        <title>Genomic evidence for intraspecific hybridization in a clonal and extremely halotolerant yeast.</title>
        <authorList>
            <person name="Gostincar C."/>
            <person name="Stajich J.E."/>
            <person name="Zupancic J."/>
            <person name="Zalar P."/>
            <person name="Gunde-Cimerman N."/>
        </authorList>
    </citation>
    <scope>NUCLEOTIDE SEQUENCE [LARGE SCALE GENOMIC DNA]</scope>
    <source>
        <strain evidence="2 3">EXF-6656</strain>
    </source>
</reference>
<sequence length="337" mass="36549">MREPCSTSLPYFFSTNLSTMTFAGSKVFMTGATGYTGLVIAEHAVKAGHQVRGLSRSSTGDQKLQAIGAIPVRGDLSSLDTMRGESSNADVVMHLAWIHDFQMDYDEVLKIDKAAVAALAKPLKGTQKPLLYTSVTSLVQPDPSGGETMEDAPEVENPLLRRMAAERSALEWVDLGVRLVVIRLPPYVYGCGGSVFLPMLMQQAVKHKRSIYPEAGNIHTTDVHVDDAARLYLLAAEKAAAGEVFNGTTGTTVTVRQMAEAIAKTTGYPAVSVSRDEAVELWGEFLVNFVCIENRASSRKAQEQMGWRPREASMLTDLVEGSYVETAKRLKDEGGGT</sequence>
<dbReference type="GO" id="GO:0005737">
    <property type="term" value="C:cytoplasm"/>
    <property type="evidence" value="ECO:0007669"/>
    <property type="project" value="TreeGrafter"/>
</dbReference>
<comment type="caution">
    <text evidence="2">The sequence shown here is derived from an EMBL/GenBank/DDBJ whole genome shotgun (WGS) entry which is preliminary data.</text>
</comment>
<dbReference type="SUPFAM" id="SSF51735">
    <property type="entry name" value="NAD(P)-binding Rossmann-fold domains"/>
    <property type="match status" value="1"/>
</dbReference>
<dbReference type="VEuPathDB" id="FungiDB:BTJ68_02597"/>
<dbReference type="Pfam" id="PF01370">
    <property type="entry name" value="Epimerase"/>
    <property type="match status" value="1"/>
</dbReference>
<dbReference type="Proteomes" id="UP000281245">
    <property type="component" value="Unassembled WGS sequence"/>
</dbReference>
<evidence type="ECO:0000313" key="2">
    <source>
        <dbReference type="EMBL" id="RMX90465.1"/>
    </source>
</evidence>
<dbReference type="InterPro" id="IPR001509">
    <property type="entry name" value="Epimerase_deHydtase"/>
</dbReference>
<evidence type="ECO:0000259" key="1">
    <source>
        <dbReference type="Pfam" id="PF01370"/>
    </source>
</evidence>
<name>A0A3M6XI45_HORWE</name>
<dbReference type="PANTHER" id="PTHR48079:SF5">
    <property type="entry name" value="DEPENDENT EPIMERASE_DEHYDRATASE, PUTATIVE (AFU_ORTHOLOGUE AFUA_7G00180)-RELATED"/>
    <property type="match status" value="1"/>
</dbReference>
<feature type="domain" description="NAD-dependent epimerase/dehydratase" evidence="1">
    <location>
        <begin position="27"/>
        <end position="246"/>
    </location>
</feature>
<dbReference type="EMBL" id="QWIJ01000002">
    <property type="protein sequence ID" value="RMX90465.1"/>
    <property type="molecule type" value="Genomic_DNA"/>
</dbReference>
<dbReference type="InterPro" id="IPR036291">
    <property type="entry name" value="NAD(P)-bd_dom_sf"/>
</dbReference>
<dbReference type="AlphaFoldDB" id="A0A3M6XI45"/>
<dbReference type="Gene3D" id="3.40.50.720">
    <property type="entry name" value="NAD(P)-binding Rossmann-like Domain"/>
    <property type="match status" value="1"/>
</dbReference>
<protein>
    <recommendedName>
        <fullName evidence="1">NAD-dependent epimerase/dehydratase domain-containing protein</fullName>
    </recommendedName>
</protein>
<organism evidence="2 3">
    <name type="scientific">Hortaea werneckii</name>
    <name type="common">Black yeast</name>
    <name type="synonym">Cladosporium werneckii</name>
    <dbReference type="NCBI Taxonomy" id="91943"/>
    <lineage>
        <taxon>Eukaryota</taxon>
        <taxon>Fungi</taxon>
        <taxon>Dikarya</taxon>
        <taxon>Ascomycota</taxon>
        <taxon>Pezizomycotina</taxon>
        <taxon>Dothideomycetes</taxon>
        <taxon>Dothideomycetidae</taxon>
        <taxon>Mycosphaerellales</taxon>
        <taxon>Teratosphaeriaceae</taxon>
        <taxon>Hortaea</taxon>
    </lineage>
</organism>
<dbReference type="InterPro" id="IPR051783">
    <property type="entry name" value="NAD(P)-dependent_oxidoreduct"/>
</dbReference>
<proteinExistence type="predicted"/>
<dbReference type="GO" id="GO:0004029">
    <property type="term" value="F:aldehyde dehydrogenase (NAD+) activity"/>
    <property type="evidence" value="ECO:0007669"/>
    <property type="project" value="TreeGrafter"/>
</dbReference>
<dbReference type="CDD" id="cd05262">
    <property type="entry name" value="SDR_a7"/>
    <property type="match status" value="1"/>
</dbReference>
<accession>A0A3M6XI45</accession>
<dbReference type="OrthoDB" id="10262413at2759"/>
<evidence type="ECO:0000313" key="3">
    <source>
        <dbReference type="Proteomes" id="UP000281245"/>
    </source>
</evidence>